<accession>A0A0M2GGK4</accession>
<name>A0A0M2GGK4_9ACTN</name>
<comment type="caution">
    <text evidence="2">The sequence shown here is derived from an EMBL/GenBank/DDBJ whole genome shotgun (WGS) entry which is preliminary data.</text>
</comment>
<evidence type="ECO:0000313" key="2">
    <source>
        <dbReference type="EMBL" id="KJK33934.1"/>
    </source>
</evidence>
<dbReference type="EMBL" id="JYJH01000068">
    <property type="protein sequence ID" value="KJK33934.1"/>
    <property type="molecule type" value="Genomic_DNA"/>
</dbReference>
<evidence type="ECO:0000256" key="1">
    <source>
        <dbReference type="SAM" id="MobiDB-lite"/>
    </source>
</evidence>
<dbReference type="Proteomes" id="UP000034786">
    <property type="component" value="Unassembled WGS sequence"/>
</dbReference>
<protein>
    <submittedName>
        <fullName evidence="2">Uncharacterized protein</fullName>
    </submittedName>
</protein>
<dbReference type="AlphaFoldDB" id="A0A0M2GGK4"/>
<feature type="region of interest" description="Disordered" evidence="1">
    <location>
        <begin position="22"/>
        <end position="58"/>
    </location>
</feature>
<reference evidence="3" key="1">
    <citation type="submission" date="2015-02" db="EMBL/GenBank/DDBJ databases">
        <authorList>
            <person name="Ju K.-S."/>
            <person name="Doroghazi J.R."/>
            <person name="Metcalf W."/>
        </authorList>
    </citation>
    <scope>NUCLEOTIDE SEQUENCE [LARGE SCALE GENOMIC DNA]</scope>
    <source>
        <strain evidence="3">NRRL B-16380</strain>
    </source>
</reference>
<organism evidence="2 3">
    <name type="scientific">Streptomyces variegatus</name>
    <dbReference type="NCBI Taxonomy" id="284040"/>
    <lineage>
        <taxon>Bacteria</taxon>
        <taxon>Bacillati</taxon>
        <taxon>Actinomycetota</taxon>
        <taxon>Actinomycetes</taxon>
        <taxon>Kitasatosporales</taxon>
        <taxon>Streptomycetaceae</taxon>
        <taxon>Streptomyces</taxon>
    </lineage>
</organism>
<proteinExistence type="predicted"/>
<evidence type="ECO:0000313" key="3">
    <source>
        <dbReference type="Proteomes" id="UP000034786"/>
    </source>
</evidence>
<gene>
    <name evidence="2" type="ORF">UK15_38140</name>
</gene>
<sequence>MFRLGRDGQLDTVLAQVARTGPFGRAPLHNDQPVPVGASRATVLPGGNGGVRPSQPGETIRKVYGIGR</sequence>
<keyword evidence="3" id="KW-1185">Reference proteome</keyword>